<organism evidence="1 2">
    <name type="scientific">Desulfosporosinus fructosivorans</name>
    <dbReference type="NCBI Taxonomy" id="2018669"/>
    <lineage>
        <taxon>Bacteria</taxon>
        <taxon>Bacillati</taxon>
        <taxon>Bacillota</taxon>
        <taxon>Clostridia</taxon>
        <taxon>Eubacteriales</taxon>
        <taxon>Desulfitobacteriaceae</taxon>
        <taxon>Desulfosporosinus</taxon>
    </lineage>
</organism>
<dbReference type="Gene3D" id="3.30.70.1290">
    <property type="entry name" value="Transposase IS200-like"/>
    <property type="match status" value="1"/>
</dbReference>
<reference evidence="1 2" key="1">
    <citation type="submission" date="2019-03" db="EMBL/GenBank/DDBJ databases">
        <title>Draft Genome Sequence of Desulfosporosinus fructosivorans Strain 63.6F, Isolated from Marine Sediment in the Baltic Sea.</title>
        <authorList>
            <person name="Hausmann B."/>
            <person name="Vandieken V."/>
            <person name="Pjevac P."/>
            <person name="Schreck K."/>
            <person name="Herbold C.W."/>
            <person name="Loy A."/>
        </authorList>
    </citation>
    <scope>NUCLEOTIDE SEQUENCE [LARGE SCALE GENOMIC DNA]</scope>
    <source>
        <strain evidence="1 2">63.6F</strain>
    </source>
</reference>
<dbReference type="AlphaFoldDB" id="A0A4Z0RA60"/>
<dbReference type="GO" id="GO:0003677">
    <property type="term" value="F:DNA binding"/>
    <property type="evidence" value="ECO:0007669"/>
    <property type="project" value="InterPro"/>
</dbReference>
<evidence type="ECO:0000313" key="1">
    <source>
        <dbReference type="EMBL" id="TGE39255.1"/>
    </source>
</evidence>
<proteinExistence type="predicted"/>
<accession>A0A4Z0RA60</accession>
<gene>
    <name evidence="1" type="ORF">E4K67_07355</name>
</gene>
<dbReference type="GO" id="GO:0006313">
    <property type="term" value="P:DNA transposition"/>
    <property type="evidence" value="ECO:0007669"/>
    <property type="project" value="InterPro"/>
</dbReference>
<evidence type="ECO:0008006" key="3">
    <source>
        <dbReference type="Google" id="ProtNLM"/>
    </source>
</evidence>
<protein>
    <recommendedName>
        <fullName evidence="3">Transposase</fullName>
    </recommendedName>
</protein>
<keyword evidence="2" id="KW-1185">Reference proteome</keyword>
<comment type="caution">
    <text evidence="1">The sequence shown here is derived from an EMBL/GenBank/DDBJ whole genome shotgun (WGS) entry which is preliminary data.</text>
</comment>
<dbReference type="OrthoDB" id="9788881at2"/>
<dbReference type="EMBL" id="SPQQ01000002">
    <property type="protein sequence ID" value="TGE39255.1"/>
    <property type="molecule type" value="Genomic_DNA"/>
</dbReference>
<evidence type="ECO:0000313" key="2">
    <source>
        <dbReference type="Proteomes" id="UP000298460"/>
    </source>
</evidence>
<dbReference type="InterPro" id="IPR036515">
    <property type="entry name" value="Transposase_17_sf"/>
</dbReference>
<dbReference type="Proteomes" id="UP000298460">
    <property type="component" value="Unassembled WGS sequence"/>
</dbReference>
<dbReference type="RefSeq" id="WP_135545750.1">
    <property type="nucleotide sequence ID" value="NZ_SPQQ01000002.1"/>
</dbReference>
<sequence>MLEAIRYIHNNPVKAEIARVPNDYKWRSHPHYIKDLNNTILNIDKVAILKLFSHDLILAQKCFVEFSKEAKVIEFMDIEEFETKKESLIRGEIAAKQYTEEILNHNGIKQFTGRSYSKLLPLRLCLQIGLRTLCNG</sequence>
<name>A0A4Z0RA60_9FIRM</name>
<dbReference type="GO" id="GO:0004803">
    <property type="term" value="F:transposase activity"/>
    <property type="evidence" value="ECO:0007669"/>
    <property type="project" value="InterPro"/>
</dbReference>